<dbReference type="OrthoDB" id="8550051at2"/>
<sequence length="135" mass="15521">MQTYRDHDALNRLASTENVLGLHTLVAERVSEEAFTEIDDWASLLHVVVMDRDDTPQALEQQLGFTVLHNRWNGLANDHPDFTPSWDALEVYEYWYVLTFILSDDGFGIVVFMPRGIPHALALLCDRYAHEGHPR</sequence>
<name>A0A235END8_9BURK</name>
<evidence type="ECO:0000313" key="2">
    <source>
        <dbReference type="Proteomes" id="UP000215441"/>
    </source>
</evidence>
<proteinExistence type="predicted"/>
<evidence type="ECO:0000313" key="1">
    <source>
        <dbReference type="EMBL" id="OYD50539.1"/>
    </source>
</evidence>
<dbReference type="EMBL" id="NOIG01000006">
    <property type="protein sequence ID" value="OYD50539.1"/>
    <property type="molecule type" value="Genomic_DNA"/>
</dbReference>
<dbReference type="AlphaFoldDB" id="A0A235END8"/>
<organism evidence="1 2">
    <name type="scientific">Acidovorax kalamii</name>
    <dbReference type="NCBI Taxonomy" id="2004485"/>
    <lineage>
        <taxon>Bacteria</taxon>
        <taxon>Pseudomonadati</taxon>
        <taxon>Pseudomonadota</taxon>
        <taxon>Betaproteobacteria</taxon>
        <taxon>Burkholderiales</taxon>
        <taxon>Comamonadaceae</taxon>
        <taxon>Acidovorax</taxon>
    </lineage>
</organism>
<comment type="caution">
    <text evidence="1">The sequence shown here is derived from an EMBL/GenBank/DDBJ whole genome shotgun (WGS) entry which is preliminary data.</text>
</comment>
<gene>
    <name evidence="1" type="ORF">CBY09_10905</name>
</gene>
<dbReference type="RefSeq" id="WP_094289345.1">
    <property type="nucleotide sequence ID" value="NZ_NOIG01000006.1"/>
</dbReference>
<protein>
    <submittedName>
        <fullName evidence="1">Uncharacterized protein</fullName>
    </submittedName>
</protein>
<accession>A0A235END8</accession>
<keyword evidence="2" id="KW-1185">Reference proteome</keyword>
<dbReference type="Proteomes" id="UP000215441">
    <property type="component" value="Unassembled WGS sequence"/>
</dbReference>
<reference evidence="1 2" key="1">
    <citation type="submission" date="2017-07" db="EMBL/GenBank/DDBJ databases">
        <title>Acidovorax KNDSW TSA 6 genome sequence and assembly.</title>
        <authorList>
            <person name="Mayilraj S."/>
        </authorList>
    </citation>
    <scope>NUCLEOTIDE SEQUENCE [LARGE SCALE GENOMIC DNA]</scope>
    <source>
        <strain evidence="1 2">KNDSW-TSA6</strain>
    </source>
</reference>